<comment type="caution">
    <text evidence="8">The sequence shown here is derived from an EMBL/GenBank/DDBJ whole genome shotgun (WGS) entry which is preliminary data.</text>
</comment>
<dbReference type="GO" id="GO:0005524">
    <property type="term" value="F:ATP binding"/>
    <property type="evidence" value="ECO:0007669"/>
    <property type="project" value="UniProtKB-KW"/>
</dbReference>
<comment type="similarity">
    <text evidence="1 6">Belongs to the carbohydrate kinase PfkB family.</text>
</comment>
<reference evidence="8" key="1">
    <citation type="submission" date="2021-04" db="EMBL/GenBank/DDBJ databases">
        <title>Ouciella asimina sp. nov., isolated from the surface seawater in the hydrothermal field of Okinawa Trough.</title>
        <authorList>
            <person name="Shuang W."/>
        </authorList>
    </citation>
    <scope>NUCLEOTIDE SEQUENCE</scope>
    <source>
        <strain evidence="8">LXI357</strain>
    </source>
</reference>
<keyword evidence="4" id="KW-0418">Kinase</keyword>
<dbReference type="AlphaFoldDB" id="A0A8T4IAB8"/>
<dbReference type="GO" id="GO:0003872">
    <property type="term" value="F:6-phosphofructokinase activity"/>
    <property type="evidence" value="ECO:0007669"/>
    <property type="project" value="TreeGrafter"/>
</dbReference>
<dbReference type="InterPro" id="IPR029056">
    <property type="entry name" value="Ribokinase-like"/>
</dbReference>
<dbReference type="CDD" id="cd01164">
    <property type="entry name" value="FruK_PfkB_like"/>
    <property type="match status" value="1"/>
</dbReference>
<evidence type="ECO:0000256" key="6">
    <source>
        <dbReference type="PIRNR" id="PIRNR000535"/>
    </source>
</evidence>
<sequence>MIATLTLNPALDIASTTPVVRPTHKLRCTPPLHDAGGGGINVARAVIEMGGEACAVFPAGGPAGDMIERLLDEASVPFATVAISGLTRESFAITEADTGRQYRFVLPGPDVDIAAQRSLIERIDGLSPKASYLVVSGSLPPGVGNDFFARLRTWCTANDCRAILDSSGAGLVEASALGAWLVKPSLSELEAIAGHALPDTETRITAARAMLRSHGAHAILLSLGAAGALLVTENAAQQIAAPQVRTVSGIGAGDTMVAALVLALSRGWELDAAARYGVAAGAAALLTPGTDLARRADVERLYTELKSPA</sequence>
<dbReference type="NCBIfam" id="TIGR03168">
    <property type="entry name" value="1-PFK"/>
    <property type="match status" value="1"/>
</dbReference>
<dbReference type="SUPFAM" id="SSF53613">
    <property type="entry name" value="Ribokinase-like"/>
    <property type="match status" value="1"/>
</dbReference>
<keyword evidence="9" id="KW-1185">Reference proteome</keyword>
<evidence type="ECO:0000313" key="8">
    <source>
        <dbReference type="EMBL" id="MBR0551303.1"/>
    </source>
</evidence>
<evidence type="ECO:0000256" key="4">
    <source>
        <dbReference type="ARBA" id="ARBA00022777"/>
    </source>
</evidence>
<evidence type="ECO:0000256" key="3">
    <source>
        <dbReference type="ARBA" id="ARBA00022741"/>
    </source>
</evidence>
<dbReference type="InterPro" id="IPR017583">
    <property type="entry name" value="Tagatose/fructose_Pkinase"/>
</dbReference>
<dbReference type="InterPro" id="IPR002173">
    <property type="entry name" value="Carboh/pur_kinase_PfkB_CS"/>
</dbReference>
<evidence type="ECO:0000256" key="2">
    <source>
        <dbReference type="ARBA" id="ARBA00022679"/>
    </source>
</evidence>
<dbReference type="EMBL" id="JAGRQC010000001">
    <property type="protein sequence ID" value="MBR0551303.1"/>
    <property type="molecule type" value="Genomic_DNA"/>
</dbReference>
<proteinExistence type="inferred from homology"/>
<dbReference type="GO" id="GO:0005829">
    <property type="term" value="C:cytosol"/>
    <property type="evidence" value="ECO:0007669"/>
    <property type="project" value="TreeGrafter"/>
</dbReference>
<organism evidence="8 9">
    <name type="scientific">Stakelama marina</name>
    <dbReference type="NCBI Taxonomy" id="2826939"/>
    <lineage>
        <taxon>Bacteria</taxon>
        <taxon>Pseudomonadati</taxon>
        <taxon>Pseudomonadota</taxon>
        <taxon>Alphaproteobacteria</taxon>
        <taxon>Sphingomonadales</taxon>
        <taxon>Sphingomonadaceae</taxon>
        <taxon>Stakelama</taxon>
    </lineage>
</organism>
<gene>
    <name evidence="8" type="ORF">J7S20_02145</name>
</gene>
<dbReference type="Gene3D" id="3.40.1190.20">
    <property type="match status" value="1"/>
</dbReference>
<dbReference type="Pfam" id="PF00294">
    <property type="entry name" value="PfkB"/>
    <property type="match status" value="1"/>
</dbReference>
<evidence type="ECO:0000256" key="5">
    <source>
        <dbReference type="ARBA" id="ARBA00022840"/>
    </source>
</evidence>
<keyword evidence="2 6" id="KW-0808">Transferase</keyword>
<dbReference type="RefSeq" id="WP_284052586.1">
    <property type="nucleotide sequence ID" value="NZ_JAGRQC010000001.1"/>
</dbReference>
<evidence type="ECO:0000313" key="9">
    <source>
        <dbReference type="Proteomes" id="UP000676996"/>
    </source>
</evidence>
<name>A0A8T4IAB8_9SPHN</name>
<evidence type="ECO:0000256" key="1">
    <source>
        <dbReference type="ARBA" id="ARBA00010688"/>
    </source>
</evidence>
<evidence type="ECO:0000259" key="7">
    <source>
        <dbReference type="Pfam" id="PF00294"/>
    </source>
</evidence>
<dbReference type="PROSITE" id="PS00583">
    <property type="entry name" value="PFKB_KINASES_1"/>
    <property type="match status" value="1"/>
</dbReference>
<dbReference type="Proteomes" id="UP000676996">
    <property type="component" value="Unassembled WGS sequence"/>
</dbReference>
<dbReference type="InterPro" id="IPR011611">
    <property type="entry name" value="PfkB_dom"/>
</dbReference>
<accession>A0A8T4IAB8</accession>
<dbReference type="PANTHER" id="PTHR46566">
    <property type="entry name" value="1-PHOSPHOFRUCTOKINASE-RELATED"/>
    <property type="match status" value="1"/>
</dbReference>
<keyword evidence="5" id="KW-0067">ATP-binding</keyword>
<dbReference type="PIRSF" id="PIRSF000535">
    <property type="entry name" value="1PFK/6PFK/LacC"/>
    <property type="match status" value="1"/>
</dbReference>
<feature type="domain" description="Carbohydrate kinase PfkB" evidence="7">
    <location>
        <begin position="26"/>
        <end position="291"/>
    </location>
</feature>
<dbReference type="PANTHER" id="PTHR46566:SF2">
    <property type="entry name" value="ATP-DEPENDENT 6-PHOSPHOFRUCTOKINASE ISOZYME 2"/>
    <property type="match status" value="1"/>
</dbReference>
<protein>
    <recommendedName>
        <fullName evidence="6">Phosphofructokinase</fullName>
    </recommendedName>
</protein>
<keyword evidence="3" id="KW-0547">Nucleotide-binding</keyword>